<evidence type="ECO:0000313" key="2">
    <source>
        <dbReference type="Proteomes" id="UP000078358"/>
    </source>
</evidence>
<dbReference type="Proteomes" id="UP000078358">
    <property type="component" value="Unassembled WGS sequence"/>
</dbReference>
<accession>A0A179D0V7</accession>
<evidence type="ECO:0000313" key="1">
    <source>
        <dbReference type="EMBL" id="OAQ15804.1"/>
    </source>
</evidence>
<dbReference type="AlphaFoldDB" id="A0A179D0V7"/>
<protein>
    <submittedName>
        <fullName evidence="1">Uncharacterized protein</fullName>
    </submittedName>
</protein>
<name>A0A179D0V7_BIBTR</name>
<sequence>MQARNKTQPFVLQEIYQKIPLENFLLQNYNSTIWQNGNTDFLQKYKKNL</sequence>
<dbReference type="PATRIC" id="fig|1261658.3.peg.405"/>
<proteinExistence type="predicted"/>
<gene>
    <name evidence="1" type="ORF">F480_02005</name>
</gene>
<reference evidence="1 2" key="1">
    <citation type="submission" date="2014-01" db="EMBL/GenBank/DDBJ databases">
        <authorList>
            <person name="Zuccon D."/>
        </authorList>
    </citation>
    <scope>NUCLEOTIDE SEQUENCE [LARGE SCALE GENOMIC DNA]</scope>
    <source>
        <strain evidence="1 2">Y31</strain>
    </source>
</reference>
<dbReference type="EMBL" id="JACI01000001">
    <property type="protein sequence ID" value="OAQ15804.1"/>
    <property type="molecule type" value="Genomic_DNA"/>
</dbReference>
<comment type="caution">
    <text evidence="1">The sequence shown here is derived from an EMBL/GenBank/DDBJ whole genome shotgun (WGS) entry which is preliminary data.</text>
</comment>
<organism evidence="1 2">
    <name type="scientific">Bibersteinia trehalosi Y31</name>
    <dbReference type="NCBI Taxonomy" id="1261658"/>
    <lineage>
        <taxon>Bacteria</taxon>
        <taxon>Pseudomonadati</taxon>
        <taxon>Pseudomonadota</taxon>
        <taxon>Gammaproteobacteria</taxon>
        <taxon>Pasteurellales</taxon>
        <taxon>Pasteurellaceae</taxon>
        <taxon>Bibersteinia</taxon>
    </lineage>
</organism>